<dbReference type="AlphaFoldDB" id="A0A0M4ED55"/>
<dbReference type="OMA" id="LHWPLYN"/>
<accession>A0A0M4ED55</accession>
<keyword evidence="3 6" id="KW-0378">Hydrolase</keyword>
<comment type="similarity">
    <text evidence="1 6">Belongs to the type-B carboxylesterase/lipase family.</text>
</comment>
<evidence type="ECO:0000256" key="4">
    <source>
        <dbReference type="ARBA" id="ARBA00023157"/>
    </source>
</evidence>
<proteinExistence type="inferred from homology"/>
<sequence>MLKLILCACVLLAAATICWSIEVQTELGTIRGVSQTSRLGAEFYAFRGIRYAEPPVDKLRFKNPEPVKAWTPKIFDASEDGPMCPQPWDNTTVVSEDCLRLNVYTKQLHTSSLLPVIVFLHPGGFYAFSGQSKFLAGAEHLMDRNCVLVSLNYRLGSLGFLATGTKDAPGNAGLKDQVLALRWIQQHIQHFGGDPKSVTLLGYSAGSLSIGLHMLSPMSRGLFHRGICMSASPYGQWTYESEQLTLAQRQARLLKCPETPVKEMVRCMRRKNMQSYVSTYTGMFEFGWDPVLNWMPVIEPDFGQERFLLEHPYKTAQSGNFYKVPLIAGITEFEFLSGAFFALRNDSIREQMNANWQHMAPIMLLYERNSTHSREASAVLRQKYLDNKRLEFPDSWQALGRVYSDALIGVEFHRFLRLMAAHTPIYTYYFRYKGRYSFFMHPDTNQTVGAVHHDELLYLFHVKLLTPLFKPSDPEHLLIERMTRMWVQFASNGNPHNSTDEYLRELSWPLHTASKPSYLQIDENLTSKSGHINAERYQIWDELFPLPTF</sequence>
<keyword evidence="4" id="KW-1015">Disulfide bond</keyword>
<dbReference type="PANTHER" id="PTHR11559">
    <property type="entry name" value="CARBOXYLESTERASE"/>
    <property type="match status" value="1"/>
</dbReference>
<dbReference type="Pfam" id="PF00135">
    <property type="entry name" value="COesterase"/>
    <property type="match status" value="1"/>
</dbReference>
<evidence type="ECO:0000256" key="6">
    <source>
        <dbReference type="RuleBase" id="RU361235"/>
    </source>
</evidence>
<dbReference type="Gene3D" id="3.40.50.1820">
    <property type="entry name" value="alpha/beta hydrolase"/>
    <property type="match status" value="1"/>
</dbReference>
<dbReference type="Proteomes" id="UP000494163">
    <property type="component" value="Chromosome 3R"/>
</dbReference>
<evidence type="ECO:0000256" key="1">
    <source>
        <dbReference type="ARBA" id="ARBA00005964"/>
    </source>
</evidence>
<organism evidence="8 9">
    <name type="scientific">Drosophila busckii</name>
    <name type="common">Fruit fly</name>
    <dbReference type="NCBI Taxonomy" id="30019"/>
    <lineage>
        <taxon>Eukaryota</taxon>
        <taxon>Metazoa</taxon>
        <taxon>Ecdysozoa</taxon>
        <taxon>Arthropoda</taxon>
        <taxon>Hexapoda</taxon>
        <taxon>Insecta</taxon>
        <taxon>Pterygota</taxon>
        <taxon>Neoptera</taxon>
        <taxon>Endopterygota</taxon>
        <taxon>Diptera</taxon>
        <taxon>Brachycera</taxon>
        <taxon>Muscomorpha</taxon>
        <taxon>Ephydroidea</taxon>
        <taxon>Drosophilidae</taxon>
        <taxon>Drosophila</taxon>
    </lineage>
</organism>
<dbReference type="InterPro" id="IPR050309">
    <property type="entry name" value="Type-B_Carboxylest/Lipase"/>
</dbReference>
<dbReference type="ESTHER" id="drobs-a0a0m4ed55">
    <property type="family name" value="Carb_B_Arthropoda"/>
</dbReference>
<keyword evidence="9" id="KW-1185">Reference proteome</keyword>
<evidence type="ECO:0000313" key="9">
    <source>
        <dbReference type="Proteomes" id="UP000494163"/>
    </source>
</evidence>
<dbReference type="OrthoDB" id="19653at2759"/>
<dbReference type="GO" id="GO:0052689">
    <property type="term" value="F:carboxylic ester hydrolase activity"/>
    <property type="evidence" value="ECO:0007669"/>
    <property type="project" value="UniProtKB-KW"/>
</dbReference>
<evidence type="ECO:0000256" key="2">
    <source>
        <dbReference type="ARBA" id="ARBA00022487"/>
    </source>
</evidence>
<evidence type="ECO:0000313" key="8">
    <source>
        <dbReference type="EMBL" id="ALC45678.1"/>
    </source>
</evidence>
<feature type="signal peptide" evidence="6">
    <location>
        <begin position="1"/>
        <end position="20"/>
    </location>
</feature>
<feature type="domain" description="Carboxylesterase type B" evidence="7">
    <location>
        <begin position="22"/>
        <end position="540"/>
    </location>
</feature>
<dbReference type="STRING" id="30019.A0A0M4ED55"/>
<dbReference type="SUPFAM" id="SSF53474">
    <property type="entry name" value="alpha/beta-Hydrolases"/>
    <property type="match status" value="1"/>
</dbReference>
<protein>
    <recommendedName>
        <fullName evidence="6">Carboxylic ester hydrolase</fullName>
        <ecNumber evidence="6">3.1.1.-</ecNumber>
    </recommendedName>
</protein>
<evidence type="ECO:0000256" key="5">
    <source>
        <dbReference type="ARBA" id="ARBA00023180"/>
    </source>
</evidence>
<gene>
    <name evidence="8" type="ORF">Dbus_chr3Rg428</name>
</gene>
<keyword evidence="6" id="KW-0732">Signal</keyword>
<dbReference type="EC" id="3.1.1.-" evidence="6"/>
<dbReference type="InterPro" id="IPR019826">
    <property type="entry name" value="Carboxylesterase_B_AS"/>
</dbReference>
<keyword evidence="2" id="KW-0719">Serine esterase</keyword>
<dbReference type="FunFam" id="3.40.50.1820:FF:000155">
    <property type="entry name" value="Carboxylic ester hydrolase"/>
    <property type="match status" value="1"/>
</dbReference>
<dbReference type="PROSITE" id="PS00122">
    <property type="entry name" value="CARBOXYLESTERASE_B_1"/>
    <property type="match status" value="1"/>
</dbReference>
<dbReference type="InterPro" id="IPR029058">
    <property type="entry name" value="AB_hydrolase_fold"/>
</dbReference>
<reference evidence="8 9" key="1">
    <citation type="submission" date="2015-08" db="EMBL/GenBank/DDBJ databases">
        <title>Ancestral chromatin configuration constrains chromatin evolution on differentiating sex chromosomes in Drosophila.</title>
        <authorList>
            <person name="Zhou Q."/>
            <person name="Bachtrog D."/>
        </authorList>
    </citation>
    <scope>NUCLEOTIDE SEQUENCE [LARGE SCALE GENOMIC DNA]</scope>
    <source>
        <tissue evidence="8">Whole larvae</tissue>
    </source>
</reference>
<feature type="chain" id="PRO_5005732044" description="Carboxylic ester hydrolase" evidence="6">
    <location>
        <begin position="21"/>
        <end position="549"/>
    </location>
</feature>
<evidence type="ECO:0000259" key="7">
    <source>
        <dbReference type="Pfam" id="PF00135"/>
    </source>
</evidence>
<name>A0A0M4ED55_DROBS</name>
<dbReference type="InterPro" id="IPR002018">
    <property type="entry name" value="CarbesteraseB"/>
</dbReference>
<dbReference type="EMBL" id="CP012526">
    <property type="protein sequence ID" value="ALC45678.1"/>
    <property type="molecule type" value="Genomic_DNA"/>
</dbReference>
<evidence type="ECO:0000256" key="3">
    <source>
        <dbReference type="ARBA" id="ARBA00022801"/>
    </source>
</evidence>
<keyword evidence="5" id="KW-0325">Glycoprotein</keyword>